<name>A0A4Q1BT06_TREME</name>
<proteinExistence type="predicted"/>
<dbReference type="Pfam" id="PF05622">
    <property type="entry name" value="HOOK"/>
    <property type="match status" value="1"/>
</dbReference>
<feature type="region of interest" description="Disordered" evidence="5">
    <location>
        <begin position="237"/>
        <end position="260"/>
    </location>
</feature>
<gene>
    <name evidence="8" type="ORF">M231_01590</name>
</gene>
<keyword evidence="2" id="KW-0963">Cytoplasm</keyword>
<dbReference type="InterPro" id="IPR036872">
    <property type="entry name" value="CH_dom_sf"/>
</dbReference>
<feature type="coiled-coil region" evidence="4">
    <location>
        <begin position="553"/>
        <end position="644"/>
    </location>
</feature>
<evidence type="ECO:0000313" key="9">
    <source>
        <dbReference type="Proteomes" id="UP000289152"/>
    </source>
</evidence>
<dbReference type="SUPFAM" id="SSF116907">
    <property type="entry name" value="Hook domain"/>
    <property type="match status" value="1"/>
</dbReference>
<feature type="coiled-coil region" evidence="4">
    <location>
        <begin position="478"/>
        <end position="525"/>
    </location>
</feature>
<dbReference type="GO" id="GO:0051959">
    <property type="term" value="F:dynein light intermediate chain binding"/>
    <property type="evidence" value="ECO:0007669"/>
    <property type="project" value="TreeGrafter"/>
</dbReference>
<evidence type="ECO:0000256" key="4">
    <source>
        <dbReference type="SAM" id="Coils"/>
    </source>
</evidence>
<feature type="region of interest" description="Disordered" evidence="5">
    <location>
        <begin position="431"/>
        <end position="461"/>
    </location>
</feature>
<dbReference type="AlphaFoldDB" id="A0A4Q1BT06"/>
<reference evidence="8 9" key="1">
    <citation type="submission" date="2016-06" db="EMBL/GenBank/DDBJ databases">
        <title>Evolution of pathogenesis and genome organization in the Tremellales.</title>
        <authorList>
            <person name="Cuomo C."/>
            <person name="Litvintseva A."/>
            <person name="Heitman J."/>
            <person name="Chen Y."/>
            <person name="Sun S."/>
            <person name="Springer D."/>
            <person name="Dromer F."/>
            <person name="Young S."/>
            <person name="Zeng Q."/>
            <person name="Chapman S."/>
            <person name="Gujja S."/>
            <person name="Saif S."/>
            <person name="Birren B."/>
        </authorList>
    </citation>
    <scope>NUCLEOTIDE SEQUENCE [LARGE SCALE GENOMIC DNA]</scope>
    <source>
        <strain evidence="8 9">ATCC 28783</strain>
    </source>
</reference>
<accession>A0A4Q1BT06</accession>
<dbReference type="InterPro" id="IPR043936">
    <property type="entry name" value="HOOK_N"/>
</dbReference>
<comment type="subcellular location">
    <subcellularLocation>
        <location evidence="1">Cytoplasm</location>
    </subcellularLocation>
</comment>
<dbReference type="VEuPathDB" id="FungiDB:TREMEDRAFT_64529"/>
<feature type="region of interest" description="Disordered" evidence="5">
    <location>
        <begin position="787"/>
        <end position="811"/>
    </location>
</feature>
<evidence type="ECO:0000256" key="2">
    <source>
        <dbReference type="ARBA" id="ARBA00022490"/>
    </source>
</evidence>
<sequence length="811" mass="91363">MSRQSREEHSALLAFVNSFKLSRPVRTFDALSDGKALMEVMAIIDPSHFKNAAGRQSLGSSPASRSSENWVLKMNTLKRLHRLLVSYPLPSPHPPNLGTSSLPEPNFSAIARSPTTVEGAMNLVQLCRLCLAAGVLGPGNEKVIATIQSFEEGTMASLMKSIEEVMRTLPQDGEQGDGEVMGRSGSPPSPTVPTQRIERDKLLQENDELRTRCEQMMEQVAEMSSVLEEAKVERDEAMASLAASRDTGNPRHSLPMSSESERLRAELTKTEEALQQTEVELERHTGLVADLTKTVEELTAAAAETSKLKDQLDEYRHTAERLQKSENVIEKYKKKLEESAGLRRELRSLEEENAQLVNTNTKLEADIKSVGASKSLLDEYRSQVDILERRTAEQANEIVELQNQIEDAHLQLATLEQEAEKDREELHLHQERAKEADLSGDRSISMARDTSGGSSDDKPTLDDELEAMADDKATAETRTSLKLRVKALERQLAQMKGVASGDNRLSALQTLLEDANRSRDRYQLDYLEAHRTNLRLETTLQKIRSGSDNSQASVALKARVEELEAELDALRNEAQVAEREKDKVQLELSVAREDLELVDKDQLVMLSTLRDRAKAEYERTDVRLEDLKQQVEHLRQKDRLHLEEIKKLLMDKVDMQSASITQREKDLSREREFGDLKAALAAKGLPIETQNQIMELHERNSSLQTEITSLNEQIRELRLSKGNRLDASAFEEAQKSYEQQISTLKSDLLQARASTSELEQRYGTEQKLMLSAWHNLGQRVMRDHLAVAGTGKRHQRPATSSWLGRQRRYVS</sequence>
<dbReference type="STRING" id="5217.A0A4Q1BT06"/>
<dbReference type="GO" id="GO:0005737">
    <property type="term" value="C:cytoplasm"/>
    <property type="evidence" value="ECO:0007669"/>
    <property type="project" value="UniProtKB-SubCell"/>
</dbReference>
<dbReference type="PANTHER" id="PTHR18947">
    <property type="entry name" value="HOOK PROTEINS"/>
    <property type="match status" value="1"/>
</dbReference>
<dbReference type="PANTHER" id="PTHR18947:SF28">
    <property type="entry name" value="GIRDIN, ISOFORM A"/>
    <property type="match status" value="1"/>
</dbReference>
<dbReference type="OrthoDB" id="49395at2759"/>
<keyword evidence="9" id="KW-1185">Reference proteome</keyword>
<dbReference type="CDD" id="cd22211">
    <property type="entry name" value="HkD_SF"/>
    <property type="match status" value="1"/>
</dbReference>
<evidence type="ECO:0000256" key="5">
    <source>
        <dbReference type="SAM" id="MobiDB-lite"/>
    </source>
</evidence>
<evidence type="ECO:0000313" key="8">
    <source>
        <dbReference type="EMBL" id="RXK41185.1"/>
    </source>
</evidence>
<dbReference type="GO" id="GO:0030705">
    <property type="term" value="P:cytoskeleton-dependent intracellular transport"/>
    <property type="evidence" value="ECO:0007669"/>
    <property type="project" value="InterPro"/>
</dbReference>
<comment type="caution">
    <text evidence="8">The sequence shown here is derived from an EMBL/GenBank/DDBJ whole genome shotgun (WGS) entry which is preliminary data.</text>
</comment>
<evidence type="ECO:0000256" key="3">
    <source>
        <dbReference type="ARBA" id="ARBA00023054"/>
    </source>
</evidence>
<protein>
    <recommendedName>
        <fullName evidence="10">Protein-nucleus import-related protein</fullName>
    </recommendedName>
</protein>
<keyword evidence="3 4" id="KW-0175">Coiled coil</keyword>
<feature type="domain" description="HOOK N-terminal" evidence="7">
    <location>
        <begin position="10"/>
        <end position="164"/>
    </location>
</feature>
<evidence type="ECO:0008006" key="10">
    <source>
        <dbReference type="Google" id="ProtNLM"/>
    </source>
</evidence>
<dbReference type="InterPro" id="IPR008636">
    <property type="entry name" value="Hook_C"/>
</dbReference>
<feature type="domain" description="Hook C-terminal" evidence="6">
    <location>
        <begin position="198"/>
        <end position="581"/>
    </location>
</feature>
<dbReference type="Pfam" id="PF19047">
    <property type="entry name" value="HOOK_N"/>
    <property type="match status" value="1"/>
</dbReference>
<dbReference type="InParanoid" id="A0A4Q1BT06"/>
<evidence type="ECO:0000259" key="6">
    <source>
        <dbReference type="Pfam" id="PF05622"/>
    </source>
</evidence>
<dbReference type="EMBL" id="SDIL01000011">
    <property type="protein sequence ID" value="RXK41185.1"/>
    <property type="molecule type" value="Genomic_DNA"/>
</dbReference>
<evidence type="ECO:0000256" key="1">
    <source>
        <dbReference type="ARBA" id="ARBA00004496"/>
    </source>
</evidence>
<dbReference type="Proteomes" id="UP000289152">
    <property type="component" value="Unassembled WGS sequence"/>
</dbReference>
<organism evidence="8 9">
    <name type="scientific">Tremella mesenterica</name>
    <name type="common">Jelly fungus</name>
    <dbReference type="NCBI Taxonomy" id="5217"/>
    <lineage>
        <taxon>Eukaryota</taxon>
        <taxon>Fungi</taxon>
        <taxon>Dikarya</taxon>
        <taxon>Basidiomycota</taxon>
        <taxon>Agaricomycotina</taxon>
        <taxon>Tremellomycetes</taxon>
        <taxon>Tremellales</taxon>
        <taxon>Tremellaceae</taxon>
        <taxon>Tremella</taxon>
    </lineage>
</organism>
<feature type="coiled-coil region" evidence="4">
    <location>
        <begin position="693"/>
        <end position="720"/>
    </location>
</feature>
<dbReference type="GO" id="GO:0008017">
    <property type="term" value="F:microtubule binding"/>
    <property type="evidence" value="ECO:0007669"/>
    <property type="project" value="InterPro"/>
</dbReference>
<dbReference type="GO" id="GO:0005815">
    <property type="term" value="C:microtubule organizing center"/>
    <property type="evidence" value="ECO:0007669"/>
    <property type="project" value="TreeGrafter"/>
</dbReference>
<dbReference type="GO" id="GO:0031122">
    <property type="term" value="P:cytoplasmic microtubule organization"/>
    <property type="evidence" value="ECO:0007669"/>
    <property type="project" value="InterPro"/>
</dbReference>
<evidence type="ECO:0000259" key="7">
    <source>
        <dbReference type="Pfam" id="PF19047"/>
    </source>
</evidence>
<feature type="compositionally biased region" description="Basic and acidic residues" evidence="5">
    <location>
        <begin position="431"/>
        <end position="440"/>
    </location>
</feature>
<dbReference type="Gene3D" id="1.10.418.10">
    <property type="entry name" value="Calponin-like domain"/>
    <property type="match status" value="1"/>
</dbReference>
<feature type="region of interest" description="Disordered" evidence="5">
    <location>
        <begin position="172"/>
        <end position="194"/>
    </location>
</feature>